<keyword evidence="1" id="KW-0698">rRNA processing</keyword>
<keyword evidence="4" id="KW-1185">Reference proteome</keyword>
<comment type="domain">
    <text evidence="1">The PRC barrel domain binds ribosomal protein uS19.</text>
</comment>
<dbReference type="PANTHER" id="PTHR33692:SF1">
    <property type="entry name" value="RIBOSOME MATURATION FACTOR RIMM"/>
    <property type="match status" value="1"/>
</dbReference>
<evidence type="ECO:0000256" key="1">
    <source>
        <dbReference type="HAMAP-Rule" id="MF_00014"/>
    </source>
</evidence>
<keyword evidence="1" id="KW-0690">Ribosome biogenesis</keyword>
<dbReference type="InterPro" id="IPR011961">
    <property type="entry name" value="RimM"/>
</dbReference>
<feature type="domain" description="Ribosome maturation factor RimM PRC barrel" evidence="2">
    <location>
        <begin position="136"/>
        <end position="192"/>
    </location>
</feature>
<comment type="caution">
    <text evidence="3">The sequence shown here is derived from an EMBL/GenBank/DDBJ whole genome shotgun (WGS) entry which is preliminary data.</text>
</comment>
<dbReference type="Pfam" id="PF24986">
    <property type="entry name" value="PRC_RimM"/>
    <property type="match status" value="1"/>
</dbReference>
<dbReference type="HAMAP" id="MF_00014">
    <property type="entry name" value="Ribosome_mat_RimM"/>
    <property type="match status" value="1"/>
</dbReference>
<dbReference type="RefSeq" id="WP_115543396.1">
    <property type="nucleotide sequence ID" value="NZ_NXLQ01000017.1"/>
</dbReference>
<dbReference type="GO" id="GO:0042274">
    <property type="term" value="P:ribosomal small subunit biogenesis"/>
    <property type="evidence" value="ECO:0007669"/>
    <property type="project" value="UniProtKB-UniRule"/>
</dbReference>
<dbReference type="GO" id="GO:0043022">
    <property type="term" value="F:ribosome binding"/>
    <property type="evidence" value="ECO:0007669"/>
    <property type="project" value="InterPro"/>
</dbReference>
<dbReference type="OrthoDB" id="9810331at2"/>
<dbReference type="SUPFAM" id="SSF50346">
    <property type="entry name" value="PRC-barrel domain"/>
    <property type="match status" value="1"/>
</dbReference>
<reference evidence="3 4" key="1">
    <citation type="submission" date="2018-04" db="EMBL/GenBank/DDBJ databases">
        <title>Novel Campyloabacter and Helicobacter Species and Strains.</title>
        <authorList>
            <person name="Mannion A.J."/>
            <person name="Shen Z."/>
            <person name="Fox J.G."/>
        </authorList>
    </citation>
    <scope>NUCLEOTIDE SEQUENCE [LARGE SCALE GENOMIC DNA]</scope>
    <source>
        <strain evidence="3 4">MIT 17-337</strain>
    </source>
</reference>
<protein>
    <recommendedName>
        <fullName evidence="1">Ribosome maturation factor RimM</fullName>
    </recommendedName>
</protein>
<comment type="similarity">
    <text evidence="1">Belongs to the RimM family.</text>
</comment>
<keyword evidence="1" id="KW-0963">Cytoplasm</keyword>
<dbReference type="InterPro" id="IPR011033">
    <property type="entry name" value="PRC_barrel-like_sf"/>
</dbReference>
<accession>A0A3D8IJR1</accession>
<gene>
    <name evidence="1" type="primary">rimM</name>
    <name evidence="3" type="ORF">CQA53_07490</name>
</gene>
<comment type="subcellular location">
    <subcellularLocation>
        <location evidence="1">Cytoplasm</location>
    </subcellularLocation>
</comment>
<comment type="function">
    <text evidence="1">An accessory protein needed during the final step in the assembly of 30S ribosomal subunit, possibly for assembly of the head region. Essential for efficient processing of 16S rRNA. May be needed both before and after RbfA during the maturation of 16S rRNA. It has affinity for free ribosomal 30S subunits but not for 70S ribosomes.</text>
</comment>
<dbReference type="GO" id="GO:0005737">
    <property type="term" value="C:cytoplasm"/>
    <property type="evidence" value="ECO:0007669"/>
    <property type="project" value="UniProtKB-SubCell"/>
</dbReference>
<dbReference type="EMBL" id="NXLQ01000017">
    <property type="protein sequence ID" value="RDU64904.1"/>
    <property type="molecule type" value="Genomic_DNA"/>
</dbReference>
<organism evidence="3 4">
    <name type="scientific">Helicobacter didelphidarum</name>
    <dbReference type="NCBI Taxonomy" id="2040648"/>
    <lineage>
        <taxon>Bacteria</taxon>
        <taxon>Pseudomonadati</taxon>
        <taxon>Campylobacterota</taxon>
        <taxon>Epsilonproteobacteria</taxon>
        <taxon>Campylobacterales</taxon>
        <taxon>Helicobacteraceae</taxon>
        <taxon>Helicobacter</taxon>
    </lineage>
</organism>
<name>A0A3D8IJR1_9HELI</name>
<sequence>MAVGTFGKSVGVCGALRVFLLTDFPEILQRDETFYIDSINTLNDIFLKQTADTIFSKSSIKNHIKFRVHKHTITTNQNIQYIPITLKSYNANNHTIQWKEFTTRQDSDLLRNLTFYSTIETTRELCKLNKDDFFYFDIIGMKVVENGKVLGVVQDIESIGNTHYFILAKNFFIPYIDRYIISVNIDSKEILTRDARFLRM</sequence>
<dbReference type="Gene3D" id="2.30.30.240">
    <property type="entry name" value="PRC-barrel domain"/>
    <property type="match status" value="1"/>
</dbReference>
<evidence type="ECO:0000313" key="3">
    <source>
        <dbReference type="EMBL" id="RDU64904.1"/>
    </source>
</evidence>
<dbReference type="GO" id="GO:0006364">
    <property type="term" value="P:rRNA processing"/>
    <property type="evidence" value="ECO:0007669"/>
    <property type="project" value="UniProtKB-UniRule"/>
</dbReference>
<comment type="subunit">
    <text evidence="1">Binds ribosomal protein uS19.</text>
</comment>
<evidence type="ECO:0000259" key="2">
    <source>
        <dbReference type="Pfam" id="PF24986"/>
    </source>
</evidence>
<dbReference type="Proteomes" id="UP000256379">
    <property type="component" value="Unassembled WGS sequence"/>
</dbReference>
<proteinExistence type="inferred from homology"/>
<dbReference type="AlphaFoldDB" id="A0A3D8IJR1"/>
<keyword evidence="1" id="KW-0143">Chaperone</keyword>
<dbReference type="PANTHER" id="PTHR33692">
    <property type="entry name" value="RIBOSOME MATURATION FACTOR RIMM"/>
    <property type="match status" value="1"/>
</dbReference>
<dbReference type="GO" id="GO:0005840">
    <property type="term" value="C:ribosome"/>
    <property type="evidence" value="ECO:0007669"/>
    <property type="project" value="InterPro"/>
</dbReference>
<evidence type="ECO:0000313" key="4">
    <source>
        <dbReference type="Proteomes" id="UP000256379"/>
    </source>
</evidence>
<dbReference type="InterPro" id="IPR056792">
    <property type="entry name" value="PRC_RimM"/>
</dbReference>